<dbReference type="EMBL" id="MDHN01000041">
    <property type="protein sequence ID" value="OFC69119.1"/>
    <property type="molecule type" value="Genomic_DNA"/>
</dbReference>
<dbReference type="STRING" id="1656094.BFC18_20525"/>
<dbReference type="EC" id="3.5.3.6" evidence="2"/>
<keyword evidence="4" id="KW-0808">Transferase</keyword>
<dbReference type="OrthoDB" id="9807502at2"/>
<evidence type="ECO:0000256" key="2">
    <source>
        <dbReference type="ARBA" id="ARBA00012171"/>
    </source>
</evidence>
<organism evidence="4 5">
    <name type="scientific">Alteromonas confluentis</name>
    <dbReference type="NCBI Taxonomy" id="1656094"/>
    <lineage>
        <taxon>Bacteria</taxon>
        <taxon>Pseudomonadati</taxon>
        <taxon>Pseudomonadota</taxon>
        <taxon>Gammaproteobacteria</taxon>
        <taxon>Alteromonadales</taxon>
        <taxon>Alteromonadaceae</taxon>
        <taxon>Alteromonas/Salinimonas group</taxon>
        <taxon>Alteromonas</taxon>
    </lineage>
</organism>
<name>A0A1E7Z6D5_9ALTE</name>
<comment type="caution">
    <text evidence="4">The sequence shown here is derived from an EMBL/GenBank/DDBJ whole genome shotgun (WGS) entry which is preliminary data.</text>
</comment>
<evidence type="ECO:0000256" key="1">
    <source>
        <dbReference type="ARBA" id="ARBA00005213"/>
    </source>
</evidence>
<evidence type="ECO:0000313" key="4">
    <source>
        <dbReference type="EMBL" id="OFC69119.1"/>
    </source>
</evidence>
<protein>
    <recommendedName>
        <fullName evidence="2">arginine deiminase</fullName>
        <ecNumber evidence="2">3.5.3.6</ecNumber>
    </recommendedName>
</protein>
<sequence length="304" mass="34543">MTDTSFFRRRVDNGGTERMPHWGMNSEYGVLQDVLIGPMDNYTWQMGNAMSRRSVRLGRSFDKEIAKQQYQEMVDIYEHCGVKTHFLKPDSNLPYQIYARDSSVMTPWGPIVTQMYSPWRRGEWLEVVKFYQQADIPLYDVVTAGTFEGGDFMVLEPGVILCGYTGERTSQEGLDQVRGWLEKEGWEFRAYQFDPYFLHLDVKVAMLAEKLAAVCTQAVEQEQLDWFKSRGIEIIDLSYRSVLELGVNVVALGNDRVLVPAGSTELVEKAKAHGLEVFSPDMSQFTSGGGGVHCMCQPLSRKDA</sequence>
<evidence type="ECO:0000256" key="3">
    <source>
        <dbReference type="ARBA" id="ARBA00049429"/>
    </source>
</evidence>
<dbReference type="GO" id="GO:0019546">
    <property type="term" value="P:L-arginine deiminase pathway"/>
    <property type="evidence" value="ECO:0007669"/>
    <property type="project" value="TreeGrafter"/>
</dbReference>
<accession>A0A1E7Z6D5</accession>
<proteinExistence type="predicted"/>
<dbReference type="SUPFAM" id="SSF55909">
    <property type="entry name" value="Pentein"/>
    <property type="match status" value="1"/>
</dbReference>
<dbReference type="AlphaFoldDB" id="A0A1E7Z6D5"/>
<comment type="catalytic activity">
    <reaction evidence="3">
        <text>L-arginine + H2O = L-citrulline + NH4(+)</text>
        <dbReference type="Rhea" id="RHEA:19597"/>
        <dbReference type="ChEBI" id="CHEBI:15377"/>
        <dbReference type="ChEBI" id="CHEBI:28938"/>
        <dbReference type="ChEBI" id="CHEBI:32682"/>
        <dbReference type="ChEBI" id="CHEBI:57743"/>
        <dbReference type="EC" id="3.5.3.6"/>
    </reaction>
</comment>
<keyword evidence="5" id="KW-1185">Reference proteome</keyword>
<dbReference type="GO" id="GO:0016990">
    <property type="term" value="F:arginine deiminase activity"/>
    <property type="evidence" value="ECO:0007669"/>
    <property type="project" value="UniProtKB-EC"/>
</dbReference>
<evidence type="ECO:0000313" key="5">
    <source>
        <dbReference type="Proteomes" id="UP000175691"/>
    </source>
</evidence>
<dbReference type="PANTHER" id="PTHR47271">
    <property type="entry name" value="ARGININE DEIMINASE"/>
    <property type="match status" value="1"/>
</dbReference>
<dbReference type="PANTHER" id="PTHR47271:SF2">
    <property type="entry name" value="ARGININE DEIMINASE"/>
    <property type="match status" value="1"/>
</dbReference>
<dbReference type="Proteomes" id="UP000175691">
    <property type="component" value="Unassembled WGS sequence"/>
</dbReference>
<dbReference type="Pfam" id="PF19420">
    <property type="entry name" value="DDAH_eukar"/>
    <property type="match status" value="1"/>
</dbReference>
<comment type="pathway">
    <text evidence="1">Amino-acid degradation; L-arginine degradation via ADI pathway; carbamoyl phosphate from L-arginine: step 1/2.</text>
</comment>
<dbReference type="GO" id="GO:0016740">
    <property type="term" value="F:transferase activity"/>
    <property type="evidence" value="ECO:0007669"/>
    <property type="project" value="UniProtKB-KW"/>
</dbReference>
<dbReference type="Gene3D" id="3.75.10.10">
    <property type="entry name" value="L-arginine/glycine Amidinotransferase, Chain A"/>
    <property type="match status" value="1"/>
</dbReference>
<gene>
    <name evidence="4" type="ORF">BFC18_20525</name>
</gene>
<reference evidence="4 5" key="1">
    <citation type="submission" date="2016-08" db="EMBL/GenBank/DDBJ databases">
        <authorList>
            <person name="Seilhamer J.J."/>
        </authorList>
    </citation>
    <scope>NUCLEOTIDE SEQUENCE [LARGE SCALE GENOMIC DNA]</scope>
    <source>
        <strain evidence="4 5">KCTC 42603</strain>
    </source>
</reference>
<dbReference type="RefSeq" id="WP_070127310.1">
    <property type="nucleotide sequence ID" value="NZ_MDHN01000041.1"/>
</dbReference>